<evidence type="ECO:0000313" key="1">
    <source>
        <dbReference type="EMBL" id="CUH61550.1"/>
    </source>
</evidence>
<dbReference type="RefSeq" id="WP_139278649.1">
    <property type="nucleotide sequence ID" value="NZ_CYRX01000032.1"/>
</dbReference>
<name>A0A0P1F1R3_9RHOB</name>
<dbReference type="EMBL" id="CYRX01000032">
    <property type="protein sequence ID" value="CUH61550.1"/>
    <property type="molecule type" value="Genomic_DNA"/>
</dbReference>
<dbReference type="Proteomes" id="UP000051298">
    <property type="component" value="Unassembled WGS sequence"/>
</dbReference>
<sequence>MLRMLGRFWFTLMALLTVASLSLNIGILAVSTIATKASMVFEALTGTTSMVTDLRNQLKAKEMRISSLSDEVASLRQPKVTYRGKPHLIKDAVSDTADRVSKRTAIAASRSASSVVAESIPYLGIAAIIGVAAWDIKDSCQTLKDLSELDLAFNPDKEVNAQAAEVCGMELPKREDIWASVKANASESWHQAGTYVPDLPDFEWPSLSTLAFWQ</sequence>
<evidence type="ECO:0000313" key="2">
    <source>
        <dbReference type="Proteomes" id="UP000051298"/>
    </source>
</evidence>
<dbReference type="AlphaFoldDB" id="A0A0P1F1R3"/>
<proteinExistence type="predicted"/>
<reference evidence="1 2" key="1">
    <citation type="submission" date="2015-09" db="EMBL/GenBank/DDBJ databases">
        <authorList>
            <consortium name="Swine Surveillance"/>
        </authorList>
    </citation>
    <scope>NUCLEOTIDE SEQUENCE [LARGE SCALE GENOMIC DNA]</scope>
    <source>
        <strain evidence="1 2">CECT 5294</strain>
    </source>
</reference>
<organism evidence="1 2">
    <name type="scientific">Thalassobacter stenotrophicus</name>
    <dbReference type="NCBI Taxonomy" id="266809"/>
    <lineage>
        <taxon>Bacteria</taxon>
        <taxon>Pseudomonadati</taxon>
        <taxon>Pseudomonadota</taxon>
        <taxon>Alphaproteobacteria</taxon>
        <taxon>Rhodobacterales</taxon>
        <taxon>Roseobacteraceae</taxon>
        <taxon>Thalassobacter</taxon>
    </lineage>
</organism>
<protein>
    <submittedName>
        <fullName evidence="1">Uncharacterized protein</fullName>
    </submittedName>
</protein>
<accession>A0A0P1F1R3</accession>
<gene>
    <name evidence="1" type="ORF">THS5294_02861</name>
</gene>